<sequence length="276" mass="31797">MSPQIGFSCPDGDKIKFEDCLKKCCMKNRCLSLPTLKKMSQQRIWEGVPSTTQLINGIRYILLTTTKDFYQSPQDMAFALLGTKFHASLEDDEFIMEKKCKSKNMTGTFDFYSPETKTLWDYKTSGGYKVKKALGLISRKISDPSGERYKTSGKGYKKGDIKKINEWYQNPNEIDAWEWELQLNRYRLWVEEAGYKVDSMKIEATIRDGGTIVATKYGLKNNIYIIPIKRLPDTYVLDFFNKKAKALKLATAIGWAETCNDRESWGGKRCEKYCSI</sequence>
<gene>
    <name evidence="1" type="ORF">S01H1_19568</name>
</gene>
<name>X0TPL5_9ZZZZ</name>
<proteinExistence type="predicted"/>
<reference evidence="1" key="1">
    <citation type="journal article" date="2014" name="Front. Microbiol.">
        <title>High frequency of phylogenetically diverse reductive dehalogenase-homologous genes in deep subseafloor sedimentary metagenomes.</title>
        <authorList>
            <person name="Kawai M."/>
            <person name="Futagami T."/>
            <person name="Toyoda A."/>
            <person name="Takaki Y."/>
            <person name="Nishi S."/>
            <person name="Hori S."/>
            <person name="Arai W."/>
            <person name="Tsubouchi T."/>
            <person name="Morono Y."/>
            <person name="Uchiyama I."/>
            <person name="Ito T."/>
            <person name="Fujiyama A."/>
            <person name="Inagaki F."/>
            <person name="Takami H."/>
        </authorList>
    </citation>
    <scope>NUCLEOTIDE SEQUENCE</scope>
    <source>
        <strain evidence="1">Expedition CK06-06</strain>
    </source>
</reference>
<evidence type="ECO:0000313" key="1">
    <source>
        <dbReference type="EMBL" id="GAF95194.1"/>
    </source>
</evidence>
<protein>
    <recommendedName>
        <fullName evidence="2">PD-(D/E)XK endonuclease-like domain-containing protein</fullName>
    </recommendedName>
</protein>
<organism evidence="1">
    <name type="scientific">marine sediment metagenome</name>
    <dbReference type="NCBI Taxonomy" id="412755"/>
    <lineage>
        <taxon>unclassified sequences</taxon>
        <taxon>metagenomes</taxon>
        <taxon>ecological metagenomes</taxon>
    </lineage>
</organism>
<accession>X0TPL5</accession>
<comment type="caution">
    <text evidence="1">The sequence shown here is derived from an EMBL/GenBank/DDBJ whole genome shotgun (WGS) entry which is preliminary data.</text>
</comment>
<feature type="non-terminal residue" evidence="1">
    <location>
        <position position="276"/>
    </location>
</feature>
<dbReference type="EMBL" id="BARS01010583">
    <property type="protein sequence ID" value="GAF95194.1"/>
    <property type="molecule type" value="Genomic_DNA"/>
</dbReference>
<dbReference type="AlphaFoldDB" id="X0TPL5"/>
<evidence type="ECO:0008006" key="2">
    <source>
        <dbReference type="Google" id="ProtNLM"/>
    </source>
</evidence>